<protein>
    <submittedName>
        <fullName evidence="2">Uncharacterized protein</fullName>
    </submittedName>
</protein>
<dbReference type="Proteomes" id="UP001151760">
    <property type="component" value="Unassembled WGS sequence"/>
</dbReference>
<organism evidence="2 3">
    <name type="scientific">Tanacetum coccineum</name>
    <dbReference type="NCBI Taxonomy" id="301880"/>
    <lineage>
        <taxon>Eukaryota</taxon>
        <taxon>Viridiplantae</taxon>
        <taxon>Streptophyta</taxon>
        <taxon>Embryophyta</taxon>
        <taxon>Tracheophyta</taxon>
        <taxon>Spermatophyta</taxon>
        <taxon>Magnoliopsida</taxon>
        <taxon>eudicotyledons</taxon>
        <taxon>Gunneridae</taxon>
        <taxon>Pentapetalae</taxon>
        <taxon>asterids</taxon>
        <taxon>campanulids</taxon>
        <taxon>Asterales</taxon>
        <taxon>Asteraceae</taxon>
        <taxon>Asteroideae</taxon>
        <taxon>Anthemideae</taxon>
        <taxon>Anthemidinae</taxon>
        <taxon>Tanacetum</taxon>
    </lineage>
</organism>
<proteinExistence type="predicted"/>
<feature type="region of interest" description="Disordered" evidence="1">
    <location>
        <begin position="348"/>
        <end position="367"/>
    </location>
</feature>
<accession>A0ABQ5GPH6</accession>
<evidence type="ECO:0000313" key="2">
    <source>
        <dbReference type="EMBL" id="GJT77556.1"/>
    </source>
</evidence>
<evidence type="ECO:0000256" key="1">
    <source>
        <dbReference type="SAM" id="MobiDB-lite"/>
    </source>
</evidence>
<feature type="compositionally biased region" description="Low complexity" evidence="1">
    <location>
        <begin position="152"/>
        <end position="168"/>
    </location>
</feature>
<feature type="region of interest" description="Disordered" evidence="1">
    <location>
        <begin position="58"/>
        <end position="168"/>
    </location>
</feature>
<evidence type="ECO:0000313" key="3">
    <source>
        <dbReference type="Proteomes" id="UP001151760"/>
    </source>
</evidence>
<reference evidence="2" key="2">
    <citation type="submission" date="2022-01" db="EMBL/GenBank/DDBJ databases">
        <authorList>
            <person name="Yamashiro T."/>
            <person name="Shiraishi A."/>
            <person name="Satake H."/>
            <person name="Nakayama K."/>
        </authorList>
    </citation>
    <scope>NUCLEOTIDE SEQUENCE</scope>
</reference>
<comment type="caution">
    <text evidence="2">The sequence shown here is derived from an EMBL/GenBank/DDBJ whole genome shotgun (WGS) entry which is preliminary data.</text>
</comment>
<dbReference type="EMBL" id="BQNB010018722">
    <property type="protein sequence ID" value="GJT77556.1"/>
    <property type="molecule type" value="Genomic_DNA"/>
</dbReference>
<gene>
    <name evidence="2" type="ORF">Tco_1044281</name>
</gene>
<name>A0ABQ5GPH6_9ASTR</name>
<keyword evidence="3" id="KW-1185">Reference proteome</keyword>
<feature type="compositionally biased region" description="Acidic residues" evidence="1">
    <location>
        <begin position="101"/>
        <end position="151"/>
    </location>
</feature>
<sequence length="387" mass="42491">MSDSEHSTVTYTSISSNDGSLDVRSRGVIVLGYDGLPIMTEDPYAYLEAAMQEPPPPDFVLEPVYPEFLPPEDDVLPAEEQPLPAAVSPTADLPGYIIESNPEEDLKEDDEDLEEDLVDYLTDRDDDDDEEEESYRDDVDDEEEEEDEDELLSISTSPSSPLTSYSSLLPHIPSPPLPISSPLTSYSPPLPASPTRPLGYRAAMIRLRAKLPSTSHPLPLLPPIVLPHTRASMVMMRDAAPSTYILASRSKTPPLGTPLRLPIPLPTSSPPLLLPSTDCRADVPKVMLPPRERLCIALGPRYEIGESSSTPTTRPTRGFRADYCFIGTLDAEIRRDLDRQIGGSTAVKDHKVAGNRPQEIDAVDRGPKIDEDNIDIVDNTLESTGTR</sequence>
<reference evidence="2" key="1">
    <citation type="journal article" date="2022" name="Int. J. Mol. Sci.">
        <title>Draft Genome of Tanacetum Coccineum: Genomic Comparison of Closely Related Tanacetum-Family Plants.</title>
        <authorList>
            <person name="Yamashiro T."/>
            <person name="Shiraishi A."/>
            <person name="Nakayama K."/>
            <person name="Satake H."/>
        </authorList>
    </citation>
    <scope>NUCLEOTIDE SEQUENCE</scope>
</reference>